<comment type="caution">
    <text evidence="2">The sequence shown here is derived from an EMBL/GenBank/DDBJ whole genome shotgun (WGS) entry which is preliminary data.</text>
</comment>
<comment type="similarity">
    <text evidence="1">Belongs to the ARG7 family.</text>
</comment>
<keyword evidence="3" id="KW-1185">Reference proteome</keyword>
<dbReference type="Pfam" id="PF02519">
    <property type="entry name" value="Auxin_inducible"/>
    <property type="match status" value="2"/>
</dbReference>
<organism evidence="2 3">
    <name type="scientific">Kingdonia uniflora</name>
    <dbReference type="NCBI Taxonomy" id="39325"/>
    <lineage>
        <taxon>Eukaryota</taxon>
        <taxon>Viridiplantae</taxon>
        <taxon>Streptophyta</taxon>
        <taxon>Embryophyta</taxon>
        <taxon>Tracheophyta</taxon>
        <taxon>Spermatophyta</taxon>
        <taxon>Magnoliopsida</taxon>
        <taxon>Ranunculales</taxon>
        <taxon>Circaeasteraceae</taxon>
        <taxon>Kingdonia</taxon>
    </lineage>
</organism>
<evidence type="ECO:0000313" key="3">
    <source>
        <dbReference type="Proteomes" id="UP000541444"/>
    </source>
</evidence>
<dbReference type="AlphaFoldDB" id="A0A7J7MSE6"/>
<protein>
    <submittedName>
        <fullName evidence="2">Uncharacterized protein</fullName>
    </submittedName>
</protein>
<reference evidence="2 3" key="1">
    <citation type="journal article" date="2020" name="IScience">
        <title>Genome Sequencing of the Endangered Kingdonia uniflora (Circaeasteraceae, Ranunculales) Reveals Potential Mechanisms of Evolutionary Specialization.</title>
        <authorList>
            <person name="Sun Y."/>
            <person name="Deng T."/>
            <person name="Zhang A."/>
            <person name="Moore M.J."/>
            <person name="Landis J.B."/>
            <person name="Lin N."/>
            <person name="Zhang H."/>
            <person name="Zhang X."/>
            <person name="Huang J."/>
            <person name="Zhang X."/>
            <person name="Sun H."/>
            <person name="Wang H."/>
        </authorList>
    </citation>
    <scope>NUCLEOTIDE SEQUENCE [LARGE SCALE GENOMIC DNA]</scope>
    <source>
        <strain evidence="2">TB1705</strain>
        <tissue evidence="2">Leaf</tissue>
    </source>
</reference>
<dbReference type="InterPro" id="IPR003676">
    <property type="entry name" value="SAUR_fam"/>
</dbReference>
<dbReference type="OrthoDB" id="625231at2759"/>
<evidence type="ECO:0000313" key="2">
    <source>
        <dbReference type="EMBL" id="KAF6157806.1"/>
    </source>
</evidence>
<sequence length="172" mass="19329">MGIRLPLVSHVKQIIRRSLFAPAVATNVPKGHCAVYIGEIQKKRFVVPIFYLNHPLFQNLLSQAEEEFGFNHPAGGMGIRIPSMSHTKQILQRSFFASTVATNVPKGHFAVYVGLSQKKRFVVPLSYLNHSSFQDLLSQAEEEFGFFHPMGGLTVPCNEDDFINLTYHLNSL</sequence>
<dbReference type="GO" id="GO:0009733">
    <property type="term" value="P:response to auxin"/>
    <property type="evidence" value="ECO:0007669"/>
    <property type="project" value="InterPro"/>
</dbReference>
<dbReference type="EMBL" id="JACGCM010001259">
    <property type="protein sequence ID" value="KAF6157806.1"/>
    <property type="molecule type" value="Genomic_DNA"/>
</dbReference>
<accession>A0A7J7MSE6</accession>
<dbReference type="PANTHER" id="PTHR31929">
    <property type="entry name" value="SAUR-LIKE AUXIN-RESPONSIVE PROTEIN FAMILY-RELATED"/>
    <property type="match status" value="1"/>
</dbReference>
<gene>
    <name evidence="2" type="ORF">GIB67_038274</name>
</gene>
<dbReference type="Proteomes" id="UP000541444">
    <property type="component" value="Unassembled WGS sequence"/>
</dbReference>
<proteinExistence type="inferred from homology"/>
<name>A0A7J7MSE6_9MAGN</name>
<evidence type="ECO:0000256" key="1">
    <source>
        <dbReference type="ARBA" id="ARBA00006974"/>
    </source>
</evidence>